<dbReference type="OrthoDB" id="10508784at2759"/>
<organism evidence="1 2">
    <name type="scientific">Trichoderma asperellum (strain ATCC 204424 / CBS 433.97 / NBRC 101777)</name>
    <dbReference type="NCBI Taxonomy" id="1042311"/>
    <lineage>
        <taxon>Eukaryota</taxon>
        <taxon>Fungi</taxon>
        <taxon>Dikarya</taxon>
        <taxon>Ascomycota</taxon>
        <taxon>Pezizomycotina</taxon>
        <taxon>Sordariomycetes</taxon>
        <taxon>Hypocreomycetidae</taxon>
        <taxon>Hypocreales</taxon>
        <taxon>Hypocreaceae</taxon>
        <taxon>Trichoderma</taxon>
    </lineage>
</organism>
<evidence type="ECO:0000313" key="1">
    <source>
        <dbReference type="EMBL" id="PTB38195.1"/>
    </source>
</evidence>
<proteinExistence type="predicted"/>
<dbReference type="Proteomes" id="UP000240493">
    <property type="component" value="Unassembled WGS sequence"/>
</dbReference>
<name>A0A2T3Z075_TRIA4</name>
<dbReference type="EMBL" id="KZ679266">
    <property type="protein sequence ID" value="PTB38195.1"/>
    <property type="molecule type" value="Genomic_DNA"/>
</dbReference>
<protein>
    <submittedName>
        <fullName evidence="1">Uncharacterized protein</fullName>
    </submittedName>
</protein>
<keyword evidence="2" id="KW-1185">Reference proteome</keyword>
<sequence>MCCHIVRLTSDRSGEPCNPTTSSTSNATGTNLQFQALFGHHTVVFDLCGTAGKKLRCVENGSWTDANWVGSTHRLTTHVLIPRP</sequence>
<gene>
    <name evidence="1" type="ORF">M441DRAFT_146464</name>
</gene>
<reference evidence="1 2" key="1">
    <citation type="submission" date="2016-07" db="EMBL/GenBank/DDBJ databases">
        <title>Multiple horizontal gene transfer events from other fungi enriched the ability of initially mycotrophic Trichoderma (Ascomycota) to feed on dead plant biomass.</title>
        <authorList>
            <consortium name="DOE Joint Genome Institute"/>
            <person name="Aerts A."/>
            <person name="Atanasova L."/>
            <person name="Chenthamara K."/>
            <person name="Zhang J."/>
            <person name="Grujic M."/>
            <person name="Henrissat B."/>
            <person name="Kuo A."/>
            <person name="Salamov A."/>
            <person name="Lipzen A."/>
            <person name="Labutti K."/>
            <person name="Barry K."/>
            <person name="Miao Y."/>
            <person name="Rahimi M.J."/>
            <person name="Shen Q."/>
            <person name="Grigoriev I.V."/>
            <person name="Kubicek C.P."/>
            <person name="Druzhinina I.S."/>
        </authorList>
    </citation>
    <scope>NUCLEOTIDE SEQUENCE [LARGE SCALE GENOMIC DNA]</scope>
    <source>
        <strain evidence="1 2">CBS 433.97</strain>
    </source>
</reference>
<dbReference type="AlphaFoldDB" id="A0A2T3Z075"/>
<evidence type="ECO:0000313" key="2">
    <source>
        <dbReference type="Proteomes" id="UP000240493"/>
    </source>
</evidence>
<accession>A0A2T3Z075</accession>